<dbReference type="Gene3D" id="2.70.150.10">
    <property type="entry name" value="Calcium-transporting ATPase, cytoplasmic transduction domain A"/>
    <property type="match status" value="1"/>
</dbReference>
<keyword evidence="4" id="KW-1278">Translocase</keyword>
<evidence type="ECO:0000256" key="3">
    <source>
        <dbReference type="ARBA" id="ARBA00022723"/>
    </source>
</evidence>
<comment type="subcellular location">
    <subcellularLocation>
        <location evidence="1">Membrane</location>
    </subcellularLocation>
</comment>
<protein>
    <submittedName>
        <fullName evidence="10">E1-E2 ATPase-domain-containing protein</fullName>
    </submittedName>
</protein>
<keyword evidence="6 8" id="KW-0472">Membrane</keyword>
<feature type="transmembrane region" description="Helical" evidence="8">
    <location>
        <begin position="72"/>
        <end position="94"/>
    </location>
</feature>
<keyword evidence="5 8" id="KW-1133">Transmembrane helix</keyword>
<dbReference type="Gene3D" id="3.40.1110.10">
    <property type="entry name" value="Calcium-transporting ATPase, cytoplasmic domain N"/>
    <property type="match status" value="1"/>
</dbReference>
<dbReference type="PANTHER" id="PTHR43520">
    <property type="entry name" value="ATP7, ISOFORM B"/>
    <property type="match status" value="1"/>
</dbReference>
<dbReference type="EMBL" id="JAKELL010000014">
    <property type="protein sequence ID" value="KAH8994504.1"/>
    <property type="molecule type" value="Genomic_DNA"/>
</dbReference>
<feature type="domain" description="P-type ATPase A" evidence="9">
    <location>
        <begin position="3"/>
        <end position="55"/>
    </location>
</feature>
<dbReference type="Gene3D" id="3.40.50.1000">
    <property type="entry name" value="HAD superfamily/HAD-like"/>
    <property type="match status" value="1"/>
</dbReference>
<keyword evidence="3" id="KW-0479">Metal-binding</keyword>
<dbReference type="GO" id="GO:0043682">
    <property type="term" value="F:P-type divalent copper transporter activity"/>
    <property type="evidence" value="ECO:0007669"/>
    <property type="project" value="TreeGrafter"/>
</dbReference>
<comment type="caution">
    <text evidence="10">The sequence shown here is derived from an EMBL/GenBank/DDBJ whole genome shotgun (WGS) entry which is preliminary data.</text>
</comment>
<dbReference type="InterPro" id="IPR023299">
    <property type="entry name" value="ATPase_P-typ_cyto_dom_N"/>
</dbReference>
<dbReference type="GO" id="GO:0005507">
    <property type="term" value="F:copper ion binding"/>
    <property type="evidence" value="ECO:0007669"/>
    <property type="project" value="TreeGrafter"/>
</dbReference>
<evidence type="ECO:0000313" key="11">
    <source>
        <dbReference type="Proteomes" id="UP001201163"/>
    </source>
</evidence>
<dbReference type="PROSITE" id="PS00154">
    <property type="entry name" value="ATPASE_E1_E2"/>
    <property type="match status" value="1"/>
</dbReference>
<proteinExistence type="predicted"/>
<evidence type="ECO:0000313" key="10">
    <source>
        <dbReference type="EMBL" id="KAH8994504.1"/>
    </source>
</evidence>
<dbReference type="InterPro" id="IPR018303">
    <property type="entry name" value="ATPase_P-typ_P_site"/>
</dbReference>
<evidence type="ECO:0000256" key="4">
    <source>
        <dbReference type="ARBA" id="ARBA00022967"/>
    </source>
</evidence>
<dbReference type="InterPro" id="IPR059000">
    <property type="entry name" value="ATPase_P-type_domA"/>
</dbReference>
<evidence type="ECO:0000256" key="6">
    <source>
        <dbReference type="ARBA" id="ARBA00023136"/>
    </source>
</evidence>
<dbReference type="InterPro" id="IPR023298">
    <property type="entry name" value="ATPase_P-typ_TM_dom_sf"/>
</dbReference>
<keyword evidence="11" id="KW-1185">Reference proteome</keyword>
<dbReference type="InterPro" id="IPR023214">
    <property type="entry name" value="HAD_sf"/>
</dbReference>
<evidence type="ECO:0000259" key="9">
    <source>
        <dbReference type="Pfam" id="PF00122"/>
    </source>
</evidence>
<dbReference type="AlphaFoldDB" id="A0AAD4QC92"/>
<reference evidence="10" key="1">
    <citation type="submission" date="2022-01" db="EMBL/GenBank/DDBJ databases">
        <title>Comparative genomics reveals a dynamic genome evolution in the ectomycorrhizal milk-cap (Lactarius) mushrooms.</title>
        <authorList>
            <consortium name="DOE Joint Genome Institute"/>
            <person name="Lebreton A."/>
            <person name="Tang N."/>
            <person name="Kuo A."/>
            <person name="LaButti K."/>
            <person name="Drula E."/>
            <person name="Barry K."/>
            <person name="Clum A."/>
            <person name="Lipzen A."/>
            <person name="Mousain D."/>
            <person name="Ng V."/>
            <person name="Wang R."/>
            <person name="Wang X."/>
            <person name="Dai Y."/>
            <person name="Henrissat B."/>
            <person name="Grigoriev I.V."/>
            <person name="Guerin-Laguette A."/>
            <person name="Yu F."/>
            <person name="Martin F.M."/>
        </authorList>
    </citation>
    <scope>NUCLEOTIDE SEQUENCE</scope>
    <source>
        <strain evidence="10">QP</strain>
    </source>
</reference>
<dbReference type="PANTHER" id="PTHR43520:SF8">
    <property type="entry name" value="P-TYPE CU(+) TRANSPORTER"/>
    <property type="match status" value="1"/>
</dbReference>
<evidence type="ECO:0000256" key="5">
    <source>
        <dbReference type="ARBA" id="ARBA00022989"/>
    </source>
</evidence>
<evidence type="ECO:0000256" key="2">
    <source>
        <dbReference type="ARBA" id="ARBA00022692"/>
    </source>
</evidence>
<gene>
    <name evidence="10" type="ORF">EDB92DRAFT_285519</name>
</gene>
<sequence length="225" mass="23864">MTQVDGSALTGGEPSARQKSGAPLTAGTRNVTSSVDMKVVRVPGENTIAEISALVARLREARVSIQDLADRAASWLGPVILVVAIIVFAVWIIVGLRVRDETLTTPWLGALQYMIAVLVVSCPCANVLCVPMVIVITGAVAAREGVCSSAQTAIATQCVKDTTVAVFDKTGTLTLGEMAVVEVHITQSRCSRDDTVACLQELASRCSIHYKIPTCEPTHTVKIYL</sequence>
<feature type="transmembrane region" description="Helical" evidence="8">
    <location>
        <begin position="114"/>
        <end position="142"/>
    </location>
</feature>
<evidence type="ECO:0000256" key="7">
    <source>
        <dbReference type="SAM" id="MobiDB-lite"/>
    </source>
</evidence>
<name>A0AAD4QC92_9AGAM</name>
<keyword evidence="2 8" id="KW-0812">Transmembrane</keyword>
<dbReference type="GO" id="GO:0000166">
    <property type="term" value="F:nucleotide binding"/>
    <property type="evidence" value="ECO:0007669"/>
    <property type="project" value="InterPro"/>
</dbReference>
<dbReference type="GO" id="GO:0055070">
    <property type="term" value="P:copper ion homeostasis"/>
    <property type="evidence" value="ECO:0007669"/>
    <property type="project" value="TreeGrafter"/>
</dbReference>
<dbReference type="Pfam" id="PF00122">
    <property type="entry name" value="E1-E2_ATPase"/>
    <property type="match status" value="1"/>
</dbReference>
<dbReference type="Proteomes" id="UP001201163">
    <property type="component" value="Unassembled WGS sequence"/>
</dbReference>
<evidence type="ECO:0000256" key="8">
    <source>
        <dbReference type="SAM" id="Phobius"/>
    </source>
</evidence>
<dbReference type="SUPFAM" id="SSF81665">
    <property type="entry name" value="Calcium ATPase, transmembrane domain M"/>
    <property type="match status" value="1"/>
</dbReference>
<evidence type="ECO:0000256" key="1">
    <source>
        <dbReference type="ARBA" id="ARBA00004370"/>
    </source>
</evidence>
<organism evidence="10 11">
    <name type="scientific">Lactarius akahatsu</name>
    <dbReference type="NCBI Taxonomy" id="416441"/>
    <lineage>
        <taxon>Eukaryota</taxon>
        <taxon>Fungi</taxon>
        <taxon>Dikarya</taxon>
        <taxon>Basidiomycota</taxon>
        <taxon>Agaricomycotina</taxon>
        <taxon>Agaricomycetes</taxon>
        <taxon>Russulales</taxon>
        <taxon>Russulaceae</taxon>
        <taxon>Lactarius</taxon>
    </lineage>
</organism>
<feature type="region of interest" description="Disordered" evidence="7">
    <location>
        <begin position="1"/>
        <end position="28"/>
    </location>
</feature>
<dbReference type="GO" id="GO:0016020">
    <property type="term" value="C:membrane"/>
    <property type="evidence" value="ECO:0007669"/>
    <property type="project" value="UniProtKB-SubCell"/>
</dbReference>
<accession>A0AAD4QC92</accession>